<dbReference type="InterPro" id="IPR026444">
    <property type="entry name" value="Secre_tail"/>
</dbReference>
<dbReference type="Pfam" id="PF13860">
    <property type="entry name" value="FlgD_ig"/>
    <property type="match status" value="1"/>
</dbReference>
<comment type="caution">
    <text evidence="3">The sequence shown here is derived from an EMBL/GenBank/DDBJ whole genome shotgun (WGS) entry which is preliminary data.</text>
</comment>
<feature type="domain" description="FlgD/Vpr Ig-like" evidence="2">
    <location>
        <begin position="116"/>
        <end position="177"/>
    </location>
</feature>
<sequence>MGTQRSWQRLVFLLVLLSLIGSADYLAHGTDPPRVPWEISSAVVGGAGAPQATVDHLSNGTLAQPTPIGIASNGTITLHAGFWGHRAWASQGMEESDDQAPRSFLSQSMPNPSRGQTSIRFGVGTTAPVSLRVFNIQGRLVRTLVHDVREPGQYAVFWDGRDDSGTPTGAGTYFYRLQVAGFKTEKKLLFLR</sequence>
<feature type="region of interest" description="Disordered" evidence="1">
    <location>
        <begin position="94"/>
        <end position="115"/>
    </location>
</feature>
<evidence type="ECO:0000313" key="3">
    <source>
        <dbReference type="EMBL" id="MFC1572348.1"/>
    </source>
</evidence>
<proteinExistence type="predicted"/>
<reference evidence="3 4" key="1">
    <citation type="submission" date="2024-09" db="EMBL/GenBank/DDBJ databases">
        <authorList>
            <person name="D'Angelo T."/>
        </authorList>
    </citation>
    <scope>NUCLEOTIDE SEQUENCE [LARGE SCALE GENOMIC DNA]</scope>
    <source>
        <strain evidence="3">SAG AM-320-E07</strain>
    </source>
</reference>
<evidence type="ECO:0000259" key="2">
    <source>
        <dbReference type="Pfam" id="PF13860"/>
    </source>
</evidence>
<feature type="compositionally biased region" description="Polar residues" evidence="1">
    <location>
        <begin position="104"/>
        <end position="115"/>
    </location>
</feature>
<name>A0ABV6YJ47_UNCEI</name>
<protein>
    <submittedName>
        <fullName evidence="3">FlgD immunoglobulin-like domain containing protein</fullName>
    </submittedName>
</protein>
<keyword evidence="4" id="KW-1185">Reference proteome</keyword>
<dbReference type="NCBIfam" id="TIGR04183">
    <property type="entry name" value="Por_Secre_tail"/>
    <property type="match status" value="1"/>
</dbReference>
<gene>
    <name evidence="3" type="ORF">ACFL6M_02000</name>
</gene>
<evidence type="ECO:0000256" key="1">
    <source>
        <dbReference type="SAM" id="MobiDB-lite"/>
    </source>
</evidence>
<evidence type="ECO:0000313" key="4">
    <source>
        <dbReference type="Proteomes" id="UP001593833"/>
    </source>
</evidence>
<dbReference type="EMBL" id="JBHPKH010000012">
    <property type="protein sequence ID" value="MFC1572348.1"/>
    <property type="molecule type" value="Genomic_DNA"/>
</dbReference>
<dbReference type="Gene3D" id="2.60.40.4070">
    <property type="match status" value="1"/>
</dbReference>
<accession>A0ABV6YJ47</accession>
<organism evidence="3 4">
    <name type="scientific">Eiseniibacteriota bacterium</name>
    <dbReference type="NCBI Taxonomy" id="2212470"/>
    <lineage>
        <taxon>Bacteria</taxon>
        <taxon>Candidatus Eiseniibacteriota</taxon>
    </lineage>
</organism>
<dbReference type="Proteomes" id="UP001593833">
    <property type="component" value="Unassembled WGS sequence"/>
</dbReference>
<dbReference type="InterPro" id="IPR025965">
    <property type="entry name" value="FlgD/Vpr_Ig-like"/>
</dbReference>